<sequence>MENLPEHILIKIFKQIPEKYLKDLYEVSENWSSIIKSSSVLTKNLQISIKTLKDKKFSRTKSILIDIPIIDINYQKLSLEIPTLDQITDGQFKHIKKVLAKNEENIKFLKLVEFNSKDFFGFDFANVTHLEIEKYFKSDFEPKFKNLTHLVIDVNNLKSIGFLNNCKFNLKHLTLIFHLETLIHDEDVTTFLNFTLRHQSTLEEIKIIGLPYHHEPTHLEILAKILESEKLKLIELETYMLSDDQNIIQAINKNKSWCKIEFYDSQKNDQNDIKQIINIFQDVKIVKFSQKSFIPIKISTLRDFSHFEGATFIFDSESQRNYNDLNNLHELIISRVDNEYQLSKLIEQLRPATNLKILKIKNLSLRACTDRKMKQILKNVKYLEEFYMDAYSKHFDVSIEALEVIENDAKFLKKLTIGVAKEKLEQMRDKLRIFNHSYIQAVAIEKKIHNTCLENDLVCGEKDEIEGIVRFTK</sequence>
<dbReference type="InterPro" id="IPR001810">
    <property type="entry name" value="F-box_dom"/>
</dbReference>
<dbReference type="PROSITE" id="PS51450">
    <property type="entry name" value="LRR"/>
    <property type="match status" value="1"/>
</dbReference>
<dbReference type="InterPro" id="IPR036047">
    <property type="entry name" value="F-box-like_dom_sf"/>
</dbReference>
<dbReference type="Pfam" id="PF00646">
    <property type="entry name" value="F-box"/>
    <property type="match status" value="1"/>
</dbReference>
<feature type="domain" description="F-box" evidence="1">
    <location>
        <begin position="1"/>
        <end position="45"/>
    </location>
</feature>
<evidence type="ECO:0000313" key="3">
    <source>
        <dbReference type="Proteomes" id="UP001107558"/>
    </source>
</evidence>
<keyword evidence="3" id="KW-1185">Reference proteome</keyword>
<name>A0A9J6BC76_POLVA</name>
<dbReference type="AlphaFoldDB" id="A0A9J6BC76"/>
<organism evidence="2 3">
    <name type="scientific">Polypedilum vanderplanki</name>
    <name type="common">Sleeping chironomid midge</name>
    <dbReference type="NCBI Taxonomy" id="319348"/>
    <lineage>
        <taxon>Eukaryota</taxon>
        <taxon>Metazoa</taxon>
        <taxon>Ecdysozoa</taxon>
        <taxon>Arthropoda</taxon>
        <taxon>Hexapoda</taxon>
        <taxon>Insecta</taxon>
        <taxon>Pterygota</taxon>
        <taxon>Neoptera</taxon>
        <taxon>Endopterygota</taxon>
        <taxon>Diptera</taxon>
        <taxon>Nematocera</taxon>
        <taxon>Chironomoidea</taxon>
        <taxon>Chironomidae</taxon>
        <taxon>Chironominae</taxon>
        <taxon>Polypedilum</taxon>
        <taxon>Polypedilum</taxon>
    </lineage>
</organism>
<dbReference type="InterPro" id="IPR001611">
    <property type="entry name" value="Leu-rich_rpt"/>
</dbReference>
<evidence type="ECO:0000259" key="1">
    <source>
        <dbReference type="PROSITE" id="PS50181"/>
    </source>
</evidence>
<proteinExistence type="predicted"/>
<evidence type="ECO:0000313" key="2">
    <source>
        <dbReference type="EMBL" id="KAG5667473.1"/>
    </source>
</evidence>
<dbReference type="PROSITE" id="PS50181">
    <property type="entry name" value="FBOX"/>
    <property type="match status" value="1"/>
</dbReference>
<dbReference type="Proteomes" id="UP001107558">
    <property type="component" value="Chromosome 4"/>
</dbReference>
<comment type="caution">
    <text evidence="2">The sequence shown here is derived from an EMBL/GenBank/DDBJ whole genome shotgun (WGS) entry which is preliminary data.</text>
</comment>
<dbReference type="Gene3D" id="1.20.1280.50">
    <property type="match status" value="1"/>
</dbReference>
<accession>A0A9J6BC76</accession>
<protein>
    <recommendedName>
        <fullName evidence="1">F-box domain-containing protein</fullName>
    </recommendedName>
</protein>
<gene>
    <name evidence="2" type="ORF">PVAND_015453</name>
</gene>
<dbReference type="SUPFAM" id="SSF81383">
    <property type="entry name" value="F-box domain"/>
    <property type="match status" value="1"/>
</dbReference>
<reference evidence="2" key="1">
    <citation type="submission" date="2021-03" db="EMBL/GenBank/DDBJ databases">
        <title>Chromosome level genome of the anhydrobiotic midge Polypedilum vanderplanki.</title>
        <authorList>
            <person name="Yoshida Y."/>
            <person name="Kikawada T."/>
            <person name="Gusev O."/>
        </authorList>
    </citation>
    <scope>NUCLEOTIDE SEQUENCE</scope>
    <source>
        <strain evidence="2">NIAS01</strain>
        <tissue evidence="2">Whole body or cell culture</tissue>
    </source>
</reference>
<dbReference type="EMBL" id="JADBJN010000004">
    <property type="protein sequence ID" value="KAG5667473.1"/>
    <property type="molecule type" value="Genomic_DNA"/>
</dbReference>